<dbReference type="AlphaFoldDB" id="A0A6J4PVL9"/>
<gene>
    <name evidence="1" type="ORF">AVDCRST_MAG22-2832</name>
</gene>
<accession>A0A6J4PVL9</accession>
<organism evidence="1">
    <name type="scientific">uncultured Rubrobacteraceae bacterium</name>
    <dbReference type="NCBI Taxonomy" id="349277"/>
    <lineage>
        <taxon>Bacteria</taxon>
        <taxon>Bacillati</taxon>
        <taxon>Actinomycetota</taxon>
        <taxon>Rubrobacteria</taxon>
        <taxon>Rubrobacterales</taxon>
        <taxon>Rubrobacteraceae</taxon>
        <taxon>environmental samples</taxon>
    </lineage>
</organism>
<protein>
    <recommendedName>
        <fullName evidence="2">Coenzyme Q-binding protein COQ10 START domain-containing protein</fullName>
    </recommendedName>
</protein>
<dbReference type="InterPro" id="IPR023393">
    <property type="entry name" value="START-like_dom_sf"/>
</dbReference>
<dbReference type="CDD" id="cd07812">
    <property type="entry name" value="SRPBCC"/>
    <property type="match status" value="1"/>
</dbReference>
<evidence type="ECO:0008006" key="2">
    <source>
        <dbReference type="Google" id="ProtNLM"/>
    </source>
</evidence>
<dbReference type="InterPro" id="IPR019587">
    <property type="entry name" value="Polyketide_cyclase/dehydratase"/>
</dbReference>
<evidence type="ECO:0000313" key="1">
    <source>
        <dbReference type="EMBL" id="CAA9424701.1"/>
    </source>
</evidence>
<proteinExistence type="predicted"/>
<dbReference type="EMBL" id="CADCUV010000130">
    <property type="protein sequence ID" value="CAA9424701.1"/>
    <property type="molecule type" value="Genomic_DNA"/>
</dbReference>
<name>A0A6J4PVL9_9ACTN</name>
<sequence>MADADRPYRAGYLISGIEAERVFAALLDVKSFPEWAIGLGGVTATDAAGRETPDMIPGTTLTFLLRAAGLSHTVVSEITAVEPPRRLEWRYVTGASGSGGWRVEQAGPSTVEMSLATDYAVQPAWLNRIAHRPFFRGLTEDLLRRSIRRFEERLR</sequence>
<dbReference type="Gene3D" id="3.30.530.20">
    <property type="match status" value="1"/>
</dbReference>
<dbReference type="Pfam" id="PF10604">
    <property type="entry name" value="Polyketide_cyc2"/>
    <property type="match status" value="1"/>
</dbReference>
<dbReference type="SUPFAM" id="SSF55961">
    <property type="entry name" value="Bet v1-like"/>
    <property type="match status" value="1"/>
</dbReference>
<reference evidence="1" key="1">
    <citation type="submission" date="2020-02" db="EMBL/GenBank/DDBJ databases">
        <authorList>
            <person name="Meier V. D."/>
        </authorList>
    </citation>
    <scope>NUCLEOTIDE SEQUENCE</scope>
    <source>
        <strain evidence="1">AVDCRST_MAG22</strain>
    </source>
</reference>